<dbReference type="PANTHER" id="PTHR16166">
    <property type="entry name" value="VACUOLAR PROTEIN SORTING-ASSOCIATED PROTEIN VPS13"/>
    <property type="match status" value="1"/>
</dbReference>
<feature type="region of interest" description="Disordered" evidence="5">
    <location>
        <begin position="2032"/>
        <end position="2058"/>
    </location>
</feature>
<feature type="region of interest" description="Disordered" evidence="5">
    <location>
        <begin position="2582"/>
        <end position="2608"/>
    </location>
</feature>
<evidence type="ECO:0000256" key="2">
    <source>
        <dbReference type="ARBA" id="ARBA00022448"/>
    </source>
</evidence>
<evidence type="ECO:0000256" key="3">
    <source>
        <dbReference type="ARBA" id="ARBA00023055"/>
    </source>
</evidence>
<dbReference type="SMART" id="SM00233">
    <property type="entry name" value="PH"/>
    <property type="match status" value="2"/>
</dbReference>
<dbReference type="InterPro" id="IPR011992">
    <property type="entry name" value="EF-hand-dom_pair"/>
</dbReference>
<dbReference type="InterPro" id="IPR011993">
    <property type="entry name" value="PH-like_dom_sf"/>
</dbReference>
<accession>A0AB34JE20</accession>
<dbReference type="Gene3D" id="1.25.40.20">
    <property type="entry name" value="Ankyrin repeat-containing domain"/>
    <property type="match status" value="4"/>
</dbReference>
<feature type="compositionally biased region" description="Low complexity" evidence="5">
    <location>
        <begin position="135"/>
        <end position="151"/>
    </location>
</feature>
<dbReference type="InterPro" id="IPR036770">
    <property type="entry name" value="Ankyrin_rpt-contain_sf"/>
</dbReference>
<dbReference type="InterPro" id="IPR002048">
    <property type="entry name" value="EF_hand_dom"/>
</dbReference>
<dbReference type="InterPro" id="IPR026854">
    <property type="entry name" value="VPS13_N"/>
</dbReference>
<dbReference type="InterPro" id="IPR002110">
    <property type="entry name" value="Ankyrin_rpt"/>
</dbReference>
<feature type="region of interest" description="Disordered" evidence="5">
    <location>
        <begin position="132"/>
        <end position="151"/>
    </location>
</feature>
<dbReference type="SUPFAM" id="SSF47473">
    <property type="entry name" value="EF-hand"/>
    <property type="match status" value="1"/>
</dbReference>
<evidence type="ECO:0000256" key="1">
    <source>
        <dbReference type="ARBA" id="ARBA00006545"/>
    </source>
</evidence>
<comment type="similarity">
    <text evidence="1">Belongs to the VPS13 family.</text>
</comment>
<evidence type="ECO:0008006" key="10">
    <source>
        <dbReference type="Google" id="ProtNLM"/>
    </source>
</evidence>
<dbReference type="SMART" id="SM00248">
    <property type="entry name" value="ANK"/>
    <property type="match status" value="11"/>
</dbReference>
<dbReference type="GO" id="GO:0045053">
    <property type="term" value="P:protein retention in Golgi apparatus"/>
    <property type="evidence" value="ECO:0007669"/>
    <property type="project" value="TreeGrafter"/>
</dbReference>
<feature type="repeat" description="ANK" evidence="4">
    <location>
        <begin position="3764"/>
        <end position="3796"/>
    </location>
</feature>
<dbReference type="GO" id="GO:0005509">
    <property type="term" value="F:calcium ion binding"/>
    <property type="evidence" value="ECO:0007669"/>
    <property type="project" value="InterPro"/>
</dbReference>
<feature type="repeat" description="ANK" evidence="4">
    <location>
        <begin position="2245"/>
        <end position="2277"/>
    </location>
</feature>
<feature type="compositionally biased region" description="Basic and acidic residues" evidence="5">
    <location>
        <begin position="2594"/>
        <end position="2605"/>
    </location>
</feature>
<evidence type="ECO:0000313" key="9">
    <source>
        <dbReference type="Proteomes" id="UP001515480"/>
    </source>
</evidence>
<dbReference type="Pfam" id="PF00169">
    <property type="entry name" value="PH"/>
    <property type="match status" value="1"/>
</dbReference>
<protein>
    <recommendedName>
        <fullName evidence="10">Calmodulin</fullName>
    </recommendedName>
</protein>
<feature type="region of interest" description="Disordered" evidence="5">
    <location>
        <begin position="1827"/>
        <end position="1849"/>
    </location>
</feature>
<keyword evidence="4" id="KW-0040">ANK repeat</keyword>
<feature type="repeat" description="ANK" evidence="4">
    <location>
        <begin position="2380"/>
        <end position="2412"/>
    </location>
</feature>
<dbReference type="GO" id="GO:0006869">
    <property type="term" value="P:lipid transport"/>
    <property type="evidence" value="ECO:0007669"/>
    <property type="project" value="UniProtKB-KW"/>
</dbReference>
<evidence type="ECO:0000259" key="6">
    <source>
        <dbReference type="PROSITE" id="PS50003"/>
    </source>
</evidence>
<comment type="caution">
    <text evidence="8">The sequence shown here is derived from an EMBL/GenBank/DDBJ whole genome shotgun (WGS) entry which is preliminary data.</text>
</comment>
<organism evidence="8 9">
    <name type="scientific">Prymnesium parvum</name>
    <name type="common">Toxic golden alga</name>
    <dbReference type="NCBI Taxonomy" id="97485"/>
    <lineage>
        <taxon>Eukaryota</taxon>
        <taxon>Haptista</taxon>
        <taxon>Haptophyta</taxon>
        <taxon>Prymnesiophyceae</taxon>
        <taxon>Prymnesiales</taxon>
        <taxon>Prymnesiaceae</taxon>
        <taxon>Prymnesium</taxon>
    </lineage>
</organism>
<feature type="compositionally biased region" description="Polar residues" evidence="5">
    <location>
        <begin position="1827"/>
        <end position="1843"/>
    </location>
</feature>
<feature type="region of interest" description="Disordered" evidence="5">
    <location>
        <begin position="1515"/>
        <end position="1538"/>
    </location>
</feature>
<dbReference type="PROSITE" id="PS50222">
    <property type="entry name" value="EF_HAND_2"/>
    <property type="match status" value="1"/>
</dbReference>
<dbReference type="PROSITE" id="PS50297">
    <property type="entry name" value="ANK_REP_REGION"/>
    <property type="match status" value="4"/>
</dbReference>
<dbReference type="PROSITE" id="PS50003">
    <property type="entry name" value="PH_DOMAIN"/>
    <property type="match status" value="1"/>
</dbReference>
<dbReference type="Proteomes" id="UP001515480">
    <property type="component" value="Unassembled WGS sequence"/>
</dbReference>
<gene>
    <name evidence="8" type="ORF">AB1Y20_022927</name>
</gene>
<feature type="region of interest" description="Disordered" evidence="5">
    <location>
        <begin position="3956"/>
        <end position="3977"/>
    </location>
</feature>
<feature type="region of interest" description="Disordered" evidence="5">
    <location>
        <begin position="2638"/>
        <end position="2669"/>
    </location>
</feature>
<dbReference type="GO" id="GO:0006623">
    <property type="term" value="P:protein targeting to vacuole"/>
    <property type="evidence" value="ECO:0007669"/>
    <property type="project" value="TreeGrafter"/>
</dbReference>
<feature type="domain" description="EF-hand" evidence="7">
    <location>
        <begin position="1148"/>
        <end position="1183"/>
    </location>
</feature>
<dbReference type="PROSITE" id="PS50088">
    <property type="entry name" value="ANK_REPEAT"/>
    <property type="match status" value="6"/>
</dbReference>
<feature type="repeat" description="ANK" evidence="4">
    <location>
        <begin position="2210"/>
        <end position="2242"/>
    </location>
</feature>
<name>A0AB34JE20_PRYPA</name>
<dbReference type="Pfam" id="PF25036">
    <property type="entry name" value="VPS13_VAB"/>
    <property type="match status" value="1"/>
</dbReference>
<keyword evidence="9" id="KW-1185">Reference proteome</keyword>
<keyword evidence="3" id="KW-0445">Lipid transport</keyword>
<feature type="domain" description="PH" evidence="6">
    <location>
        <begin position="2442"/>
        <end position="2550"/>
    </location>
</feature>
<evidence type="ECO:0000256" key="5">
    <source>
        <dbReference type="SAM" id="MobiDB-lite"/>
    </source>
</evidence>
<feature type="compositionally biased region" description="Polar residues" evidence="5">
    <location>
        <begin position="2045"/>
        <end position="2058"/>
    </location>
</feature>
<dbReference type="Pfam" id="PF12796">
    <property type="entry name" value="Ank_2"/>
    <property type="match status" value="4"/>
</dbReference>
<dbReference type="Gene3D" id="2.30.29.30">
    <property type="entry name" value="Pleckstrin-homology domain (PH domain)/Phosphotyrosine-binding domain (PTB)"/>
    <property type="match status" value="2"/>
</dbReference>
<feature type="repeat" description="ANK" evidence="4">
    <location>
        <begin position="3731"/>
        <end position="3763"/>
    </location>
</feature>
<evidence type="ECO:0000313" key="8">
    <source>
        <dbReference type="EMBL" id="KAL1519402.1"/>
    </source>
</evidence>
<sequence>MASFLEKAVADVLHKVLGTFVKGIDKDSLKLSIWSGDLRLTGLELRTEVLDALPIPVRVLAASLGEVRVCVPWRKLLGKEPLVISIDQLLLVAAPKEEEAEGGGSASGGEARDEASARAKLELAEATDSVKKQQEAVAASPELAEAAPSSAAQMGPTMVDRIVQILISKLQITISNASNDPDAVAAGVTLRSFRLGDLEKEPSREGDSKSLKRKQELRERVLAELSQKKLEIGGLAFYLSTGVEGASIAAEALSAAAETDTSAPPLTRPAIVGDLDWEAAMLRMVNDPAGVSHILAPLDATVSVVVDTSGAAVLATPELPRAQIGLSVKSELGLHMRHSQFQQLLRLGSIGYVSARRAKFKHLQRPNSAPSEAPRLWWAYATRAVTMEVRERNAAVDLEEMRRAAARKARRIQYVEALARQYEKRLGGGEERDARNEADSRLSSLEAEMDLEEIVTARRLSRISVEYDAPPLATAGDGAPRPAEKVHISDAELKALKVRLGLGDLLAEDEPRKPEDGRRYPPEYAIARVEASVALISATLYGETHQPLVQVKIRDVGANVRVRPHRNGFGLRARVGGLELIDLATPYEELRQCMGRGADGPDLITAVIESAPLGLEEPLIMHFEIVSPFRVVFNAQILNYFLLWFMGPPDEFAAMEELEKALASGTRSSCNGMADGLTGSAVEGLRRLPMQFRLCVKQMDILWAEPKIAVPERGGPRRAHRSTLNGRRSTVHTRHRTTTCMHQMVIQMRELTYDWEAPTDPPPNAPPDGLPDEQAFVVRAATVGIVFPEPENSVAEWVADDQGTAKVAAREGWHLRPMHAQYRFVAKCDRQRSLLWPRFNMEILTEAGIFHLRELHAATIMALVLSLLRALAPLTCMLDTTGGWPLIGDGRSGWLNVMEAKEHLGEPLRHRGGCFTSVGSQVLSYATSNGKRRSVALAAATFTRLDGQTFELRGGSMPPVHAVQFRSPTRAESDLWEMRIRASQRCNGGGKAGLPKRGCCRPRSDSLDESHYIVMGMTVRVPQIQFWIYGNKTALERTYSARLSSPSADGAAEGGRMGPALLLLDFSRVSYDYLVRLHDVSHLITFGAMNAFVGAAEGGVCGKPVLFGGVDGAELNGAAEQAPFHRHRNLTPSTSYVACESLLQVRARYREACLKAFNLIDDDRSGTISREKLAKAFRKHGQARCSRLPHAVDRSLAGRLPQVRDILGAGHVTSRCDGPRSVLDLLYRTLDESFAGTLDLAAFERVLSHERGARGAVAAAGMPFEPQVVLTEMRWQRAPPLASLTSEPSPPPRVFPLIHYSPIHYPPMSGLLVIPRSASSLMSVHGEISKLQVHAASETAVVLGGLALRFQNWALPMISHFCRDNEPYLERIKDLTRFDGSMDEVGPFDLRLRLRRLNVLLHEQLLATKDEADAAASALADVRLRGIEHQLVLRRRATVVSAQLQDLEVLMPDLTGDRRARAPQLVIDGLENGDHQEMDASDGWNRHTSYEGIHAFSGDTPLLVLCIQGSHLESKEDTADRGWPPQSSEPEEPAGEVGWPTFEGRVAFQALRVVLNATWVARVLVTLTALYAALQDELTAMATAVLAEREEEAEAQLQFTTRIDGRPLADQRDDQPTPSFGHRLKPRPLLNFELEIALPLLVVPSLSNSRAAVLVRCGHLSLVVETNDEPGSSQAFECLNAQLVGTQILITTTGAPLTSAYRLADGVKPHWVLNDIEFSLSVSQKLFQSERCSRLGSQEPKHSAPEKQNDSVIARIVAFGMQDVLHQASSPPPTAFPAAGPDDSGDQLLREIQIIGRMPVLAVSLALTELVFVKRLAAEVEEAFRSNQTSRPTPLPTFKSQGSALDPPAQSADMCARAIRQEIPAFFEKEEGELSQLDPYGDAQFDEASSFVSSARHRSIASSTGCRRPSLYTTFESLSGVRVRVRLESERGLWVQLVDDSEDALMPLFDLSIQLLHCRTQLTMIDCDAGDGRSQLQSGDSQLGLQLAVSYFNPKNASWEPLVERWQLGGHWEYEIKAGSGQSFTHAFREDQGNDDQEMPLKSSGVATSASKPPARSRSQNVVVLTATDALEVNVTYAVLESAVAMLRVLHVASTRPAVASEVYDDTIGVDCSFMPSSVRNLTEYPITFSTSTKAKPTAVWPGAMVAFESAKQETDASFVVLGDSASKIKFAQTSNCIELVMAAREGNRDLVFELLARRANVNSTSLSSKSKTALHEAAKHSHPDVMRLLIQANANVEVATEDRKRMRPLHYAARAGDLDAVCQLLSCGANPAAASGDGDTPAALARKHRKVYQVLEQAMSAMSNQRGTRFPSSELVAAASRGSISRVATLLGQSADPDSTDGSLTALHRACVERQPSVAQLLLDARASHSLTASSKGIEGMAALHLAAKVGPASLIAMLLEAGADVGQPSADGSLAIDRIGMKTREAASVRRLLWEAMQSRALLNGWLTAVRRSTRDKPQERAIRQIYSRVFCVLLDQWLYMYLEEEMMSPRGRIRLRSAESLVPYQDRADAPTPHAVEIADGEHTTLLCAENEDELAAWFQLLSKLIRDADDDSSEQRESFTTRARFTLQWRATSTPSSVQYGAIGKRRKDKEKSTDKGDTKDAGAASRQLLSLSIGEEFQPLQNIGMDTLGAALVPLHRKPPPDEDQQPAQARIPSSPHSAASMPNEGSVEDILGVMCEVKLNRGGRQLTVKSCVEIFNDTSVPVQLAMGDTVKEHVVYPGKSFALPLRFTRGGSDDAVAKLCIRPSGGYEWCFLQASSALSLSATCSPIFGGRPWLCCARVDSLPLSRSSAPTTGATHTRRERAQLQHFNLPSSECLLHYYSCFRLNASGRPQARCLMYLTHGWLCIYESLVGAAEKVRWEDIDQIHSCTLRQTVVPNSIELVFKDGQQLLFGALLQREVTLTHMKGLRQDALKHWASGLARWQPRRLVLFAPLCISNLLPCELNIALHFAEEGSTPEEDKSRSHLTSLKLAKGEQQRVHVTSMDTRLMTRLWVDGSSFETSKLHGSFSFQAPASGTHQSMWCSLFPPSEMSSSLAVVLRLELNSAVNGSCTLSIGTTHWLHNASSLALRLYDARDTVNHVLHSDPKSSGNAQLFSLDTRFKRSLPPNRAMERIGDNVAYSKARIGLAPSTPESQLEERAEFLSQAFSIEAVGTDGTLEVRYRDGSVAELAVEISQPAQRNTIAGCTTITLHDRFVLRNRTGYDLEWAQPGVYEANTLKTSSLADGKDVPICWGPGSGRKLQVRTKGATHAWCAGFSPEVLGKVILKLWPNVEASTSSSTHVSEYDAAIAAGKSVEDAISRDAEVLYFRLVISTNVSQHIMSLLPISQESLRQLPYRICNGSELLIAFRQHGSTHWDLLGGGETCEYIWDDPRAITRALQVHACDATGTSMANSLPAAYHLDRVERCPELKLDPRHSDITSAFASPKDAVLLTVACTLRYGISATARAIGWLCLTSSQLLFISFAPGAAASATHMQLSSALLQLGVSATTSRFASRRSLNRSSLSHAIDEEHDEADRASQSNLYALHKMPLALEQIADVVNGKYQGELLLRTAWGALCILRGLRNRDNTRERIDAAHHSLRANRYRNQAKLKDLMSQISKVDKRLSERGVSGDHENGAAMWPKAGKRISIAEVKESKKKQEVGAALIVALARGKFARNQVQKKRQMTEAASGNRGVFARPDHAPLLVPRQPHSRLMPELNEAILAGSIRRAQILLQQRADPETADARGHTALMNACAHSSVEFVSLLLEANADVEAETKNGSRALHVASRVDARACASKLLEAGADPSARRGDGKKPAALAQPRSRLLRTLKEAESKWVQRDRPVLRPVLVHAVAVGDAERVLALLSARTDPNSIDEHGTAAIHAACACANFKITELLLNAAANPNLAVADRLAARPLHCAAFAGSQACVQLLLLAKGDPMLRDATLRLPIERCPQNDSAARQLLLRVMGNDPPKTTKPGHRRAASDGKVNTTSKEPTKLYATIALHGPVREMRLSDRTEGQHDSWGPNRLLSTDKVAAKESGELICELQLEGIGLSLIDQEPREILHVSLQQLNINAVRSSQQHSLKLSLFHLQETNYFA</sequence>
<keyword evidence="2" id="KW-0813">Transport</keyword>
<dbReference type="SUPFAM" id="SSF50729">
    <property type="entry name" value="PH domain-like"/>
    <property type="match status" value="1"/>
</dbReference>
<dbReference type="PANTHER" id="PTHR16166:SF93">
    <property type="entry name" value="INTERMEMBRANE LIPID TRANSFER PROTEIN VPS13"/>
    <property type="match status" value="1"/>
</dbReference>
<dbReference type="Pfam" id="PF12624">
    <property type="entry name" value="VPS13_N"/>
    <property type="match status" value="1"/>
</dbReference>
<feature type="region of interest" description="Disordered" evidence="5">
    <location>
        <begin position="713"/>
        <end position="735"/>
    </location>
</feature>
<dbReference type="EMBL" id="JBGBPQ010000009">
    <property type="protein sequence ID" value="KAL1519402.1"/>
    <property type="molecule type" value="Genomic_DNA"/>
</dbReference>
<evidence type="ECO:0000256" key="4">
    <source>
        <dbReference type="PROSITE-ProRule" id="PRU00023"/>
    </source>
</evidence>
<feature type="repeat" description="ANK" evidence="4">
    <location>
        <begin position="3862"/>
        <end position="3894"/>
    </location>
</feature>
<evidence type="ECO:0000259" key="7">
    <source>
        <dbReference type="PROSITE" id="PS50222"/>
    </source>
</evidence>
<dbReference type="InterPro" id="IPR001849">
    <property type="entry name" value="PH_domain"/>
</dbReference>
<dbReference type="CDD" id="cd00821">
    <property type="entry name" value="PH"/>
    <property type="match status" value="1"/>
</dbReference>
<dbReference type="InterPro" id="IPR026847">
    <property type="entry name" value="VPS13"/>
</dbReference>
<reference evidence="8 9" key="1">
    <citation type="journal article" date="2024" name="Science">
        <title>Giant polyketide synthase enzymes in the biosynthesis of giant marine polyether toxins.</title>
        <authorList>
            <person name="Fallon T.R."/>
            <person name="Shende V.V."/>
            <person name="Wierzbicki I.H."/>
            <person name="Pendleton A.L."/>
            <person name="Watervoot N.F."/>
            <person name="Auber R.P."/>
            <person name="Gonzalez D.J."/>
            <person name="Wisecaver J.H."/>
            <person name="Moore B.S."/>
        </authorList>
    </citation>
    <scope>NUCLEOTIDE SEQUENCE [LARGE SCALE GENOMIC DNA]</scope>
    <source>
        <strain evidence="8 9">12B1</strain>
    </source>
</reference>
<proteinExistence type="inferred from homology"/>
<dbReference type="SUPFAM" id="SSF48403">
    <property type="entry name" value="Ankyrin repeat"/>
    <property type="match status" value="2"/>
</dbReference>
<dbReference type="InterPro" id="IPR009543">
    <property type="entry name" value="VPS13_VAB"/>
</dbReference>